<accession>A0A1B0BF09</accession>
<dbReference type="EnsemblMetazoa" id="GPPI027964-RA">
    <property type="protein sequence ID" value="GPPI027964-PA"/>
    <property type="gene ID" value="GPPI027964"/>
</dbReference>
<dbReference type="Proteomes" id="UP000092460">
    <property type="component" value="Unassembled WGS sequence"/>
</dbReference>
<reference evidence="2" key="1">
    <citation type="submission" date="2015-01" db="EMBL/GenBank/DDBJ databases">
        <authorList>
            <person name="Aksoy S."/>
            <person name="Warren W."/>
            <person name="Wilson R.K."/>
        </authorList>
    </citation>
    <scope>NUCLEOTIDE SEQUENCE [LARGE SCALE GENOMIC DNA]</scope>
    <source>
        <strain evidence="2">IAEA</strain>
    </source>
</reference>
<name>A0A1B0BF09_9MUSC</name>
<organism evidence="1 2">
    <name type="scientific">Glossina palpalis gambiensis</name>
    <dbReference type="NCBI Taxonomy" id="67801"/>
    <lineage>
        <taxon>Eukaryota</taxon>
        <taxon>Metazoa</taxon>
        <taxon>Ecdysozoa</taxon>
        <taxon>Arthropoda</taxon>
        <taxon>Hexapoda</taxon>
        <taxon>Insecta</taxon>
        <taxon>Pterygota</taxon>
        <taxon>Neoptera</taxon>
        <taxon>Endopterygota</taxon>
        <taxon>Diptera</taxon>
        <taxon>Brachycera</taxon>
        <taxon>Muscomorpha</taxon>
        <taxon>Hippoboscoidea</taxon>
        <taxon>Glossinidae</taxon>
        <taxon>Glossina</taxon>
    </lineage>
</organism>
<evidence type="ECO:0000313" key="2">
    <source>
        <dbReference type="Proteomes" id="UP000092460"/>
    </source>
</evidence>
<proteinExistence type="predicted"/>
<protein>
    <submittedName>
        <fullName evidence="1">Uncharacterized protein</fullName>
    </submittedName>
</protein>
<evidence type="ECO:0000313" key="1">
    <source>
        <dbReference type="EnsemblMetazoa" id="GPPI027964-PA"/>
    </source>
</evidence>
<dbReference type="AlphaFoldDB" id="A0A1B0BF09"/>
<dbReference type="EMBL" id="JXJN01013250">
    <property type="status" value="NOT_ANNOTATED_CDS"/>
    <property type="molecule type" value="Genomic_DNA"/>
</dbReference>
<dbReference type="VEuPathDB" id="VectorBase:GPPI027964"/>
<keyword evidence="2" id="KW-1185">Reference proteome</keyword>
<reference evidence="1" key="2">
    <citation type="submission" date="2020-05" db="UniProtKB">
        <authorList>
            <consortium name="EnsemblMetazoa"/>
        </authorList>
    </citation>
    <scope>IDENTIFICATION</scope>
    <source>
        <strain evidence="1">IAEA</strain>
    </source>
</reference>
<sequence>MHFLILQALKVVCLRRRPVNVLSLTVILEPRRAESVMGVLCGRILPVLGFREKITADGLSVSMSTLETKFEDMCSELMNLIKQCFERLARDGVPTTKQFDGFCGTFVEAFAGYCIEEFFVRCNNLSNDAEPGPEFKLNAFNTFYFRCIDVLKIMGTLNKAKSCSVGIHGTPINFRVCSETAHVVPIRKSRVVNNPDDLRTISLFPAIPKIAEHLINNHVFEATRTNTYESQYASDIVLPHCHSALRILNALSTKRCFILGLKSRYITMSNRPTNLRLVYQKPLFKECTKKK</sequence>
<dbReference type="EMBL" id="JXJN01013251">
    <property type="status" value="NOT_ANNOTATED_CDS"/>
    <property type="molecule type" value="Genomic_DNA"/>
</dbReference>